<keyword evidence="1" id="KW-0863">Zinc-finger</keyword>
<accession>A0AAU9JDX1</accession>
<keyword evidence="4" id="KW-1185">Reference proteome</keyword>
<dbReference type="EMBL" id="CAJZBQ010000035">
    <property type="protein sequence ID" value="CAG9323856.1"/>
    <property type="molecule type" value="Genomic_DNA"/>
</dbReference>
<protein>
    <recommendedName>
        <fullName evidence="2">RING-type domain-containing protein</fullName>
    </recommendedName>
</protein>
<dbReference type="GO" id="GO:0008270">
    <property type="term" value="F:zinc ion binding"/>
    <property type="evidence" value="ECO:0007669"/>
    <property type="project" value="UniProtKB-KW"/>
</dbReference>
<dbReference type="InterPro" id="IPR013083">
    <property type="entry name" value="Znf_RING/FYVE/PHD"/>
</dbReference>
<gene>
    <name evidence="3" type="ORF">BSTOLATCC_MIC34892</name>
</gene>
<dbReference type="Gene3D" id="3.30.40.10">
    <property type="entry name" value="Zinc/RING finger domain, C3HC4 (zinc finger)"/>
    <property type="match status" value="1"/>
</dbReference>
<evidence type="ECO:0000256" key="1">
    <source>
        <dbReference type="PROSITE-ProRule" id="PRU00175"/>
    </source>
</evidence>
<feature type="domain" description="RING-type" evidence="2">
    <location>
        <begin position="17"/>
        <end position="55"/>
    </location>
</feature>
<dbReference type="Proteomes" id="UP001162131">
    <property type="component" value="Unassembled WGS sequence"/>
</dbReference>
<proteinExistence type="predicted"/>
<evidence type="ECO:0000313" key="4">
    <source>
        <dbReference type="Proteomes" id="UP001162131"/>
    </source>
</evidence>
<dbReference type="SUPFAM" id="SSF57850">
    <property type="entry name" value="RING/U-box"/>
    <property type="match status" value="1"/>
</dbReference>
<organism evidence="3 4">
    <name type="scientific">Blepharisma stoltei</name>
    <dbReference type="NCBI Taxonomy" id="1481888"/>
    <lineage>
        <taxon>Eukaryota</taxon>
        <taxon>Sar</taxon>
        <taxon>Alveolata</taxon>
        <taxon>Ciliophora</taxon>
        <taxon>Postciliodesmatophora</taxon>
        <taxon>Heterotrichea</taxon>
        <taxon>Heterotrichida</taxon>
        <taxon>Blepharismidae</taxon>
        <taxon>Blepharisma</taxon>
    </lineage>
</organism>
<keyword evidence="1" id="KW-0862">Zinc</keyword>
<dbReference type="PROSITE" id="PS50089">
    <property type="entry name" value="ZF_RING_2"/>
    <property type="match status" value="1"/>
</dbReference>
<sequence length="147" mass="17316">MGRDLNLIKMGTELIQCSICLEFPIEPLECKGCDNLFCKECLLLWFRVTEKLECPHRCEKLYFSTVDHTLARLTRCVTTKCRNENCSYQGSIDEVTKHEELCIPLNENRADIAYEKIVELINSRRDAEWMMYLLSAYRPPPPYYLCY</sequence>
<evidence type="ECO:0000313" key="3">
    <source>
        <dbReference type="EMBL" id="CAG9323856.1"/>
    </source>
</evidence>
<name>A0AAU9JDX1_9CILI</name>
<evidence type="ECO:0000259" key="2">
    <source>
        <dbReference type="PROSITE" id="PS50089"/>
    </source>
</evidence>
<dbReference type="InterPro" id="IPR001841">
    <property type="entry name" value="Znf_RING"/>
</dbReference>
<keyword evidence="1" id="KW-0479">Metal-binding</keyword>
<reference evidence="3" key="1">
    <citation type="submission" date="2021-09" db="EMBL/GenBank/DDBJ databases">
        <authorList>
            <consortium name="AG Swart"/>
            <person name="Singh M."/>
            <person name="Singh A."/>
            <person name="Seah K."/>
            <person name="Emmerich C."/>
        </authorList>
    </citation>
    <scope>NUCLEOTIDE SEQUENCE</scope>
    <source>
        <strain evidence="3">ATCC30299</strain>
    </source>
</reference>
<comment type="caution">
    <text evidence="3">The sequence shown here is derived from an EMBL/GenBank/DDBJ whole genome shotgun (WGS) entry which is preliminary data.</text>
</comment>
<dbReference type="AlphaFoldDB" id="A0AAU9JDX1"/>